<dbReference type="PANTHER" id="PTHR11579">
    <property type="entry name" value="PROTEIN-L-ISOASPARTATE O-METHYLTRANSFERASE"/>
    <property type="match status" value="1"/>
</dbReference>
<dbReference type="PANTHER" id="PTHR11579:SF0">
    <property type="entry name" value="PROTEIN-L-ISOASPARTATE(D-ASPARTATE) O-METHYLTRANSFERASE"/>
    <property type="match status" value="1"/>
</dbReference>
<organism evidence="12 13">
    <name type="scientific">Streptomyces maoxianensis</name>
    <dbReference type="NCBI Taxonomy" id="1459942"/>
    <lineage>
        <taxon>Bacteria</taxon>
        <taxon>Bacillati</taxon>
        <taxon>Actinomycetota</taxon>
        <taxon>Actinomycetes</taxon>
        <taxon>Kitasatosporales</taxon>
        <taxon>Streptomycetaceae</taxon>
        <taxon>Streptomyces</taxon>
    </lineage>
</organism>
<dbReference type="Proteomes" id="UP001595993">
    <property type="component" value="Unassembled WGS sequence"/>
</dbReference>
<evidence type="ECO:0000256" key="9">
    <source>
        <dbReference type="ARBA" id="ARBA00030757"/>
    </source>
</evidence>
<evidence type="ECO:0000256" key="3">
    <source>
        <dbReference type="ARBA" id="ARBA00011890"/>
    </source>
</evidence>
<dbReference type="GO" id="GO:0032259">
    <property type="term" value="P:methylation"/>
    <property type="evidence" value="ECO:0007669"/>
    <property type="project" value="UniProtKB-KW"/>
</dbReference>
<dbReference type="Gene3D" id="3.40.50.150">
    <property type="entry name" value="Vaccinia Virus protein VP39"/>
    <property type="match status" value="1"/>
</dbReference>
<dbReference type="GO" id="GO:0008168">
    <property type="term" value="F:methyltransferase activity"/>
    <property type="evidence" value="ECO:0007669"/>
    <property type="project" value="UniProtKB-KW"/>
</dbReference>
<comment type="subcellular location">
    <subcellularLocation>
        <location evidence="1">Cytoplasm</location>
    </subcellularLocation>
</comment>
<dbReference type="InterPro" id="IPR000682">
    <property type="entry name" value="PCMT"/>
</dbReference>
<keyword evidence="6 12" id="KW-0489">Methyltransferase</keyword>
<reference evidence="13" key="1">
    <citation type="journal article" date="2019" name="Int. J. Syst. Evol. Microbiol.">
        <title>The Global Catalogue of Microorganisms (GCM) 10K type strain sequencing project: providing services to taxonomists for standard genome sequencing and annotation.</title>
        <authorList>
            <consortium name="The Broad Institute Genomics Platform"/>
            <consortium name="The Broad Institute Genome Sequencing Center for Infectious Disease"/>
            <person name="Wu L."/>
            <person name="Ma J."/>
        </authorList>
    </citation>
    <scope>NUCLEOTIDE SEQUENCE [LARGE SCALE GENOMIC DNA]</scope>
    <source>
        <strain evidence="13">CGMCC 4.7139</strain>
    </source>
</reference>
<evidence type="ECO:0000313" key="13">
    <source>
        <dbReference type="Proteomes" id="UP001595993"/>
    </source>
</evidence>
<comment type="caution">
    <text evidence="12">The sequence shown here is derived from an EMBL/GenBank/DDBJ whole genome shotgun (WGS) entry which is preliminary data.</text>
</comment>
<evidence type="ECO:0000256" key="6">
    <source>
        <dbReference type="ARBA" id="ARBA00022603"/>
    </source>
</evidence>
<dbReference type="CDD" id="cd02440">
    <property type="entry name" value="AdoMet_MTases"/>
    <property type="match status" value="1"/>
</dbReference>
<keyword evidence="8" id="KW-0949">S-adenosyl-L-methionine</keyword>
<dbReference type="SUPFAM" id="SSF53335">
    <property type="entry name" value="S-adenosyl-L-methionine-dependent methyltransferases"/>
    <property type="match status" value="1"/>
</dbReference>
<evidence type="ECO:0000256" key="7">
    <source>
        <dbReference type="ARBA" id="ARBA00022679"/>
    </source>
</evidence>
<evidence type="ECO:0000256" key="8">
    <source>
        <dbReference type="ARBA" id="ARBA00022691"/>
    </source>
</evidence>
<evidence type="ECO:0000313" key="12">
    <source>
        <dbReference type="EMBL" id="MFC4611994.1"/>
    </source>
</evidence>
<keyword evidence="13" id="KW-1185">Reference proteome</keyword>
<sequence length="366" mass="39441">MDTAQLQGYADLVQGLADRGHLDNRWRQVFTTVPRDLFIPEHIWRQAPEACEPITSRAAWLELVHSDEPVVIQIDDGGEDGPGVATSSNSQPSMVAKMLGHLQIEDGHRVLEIGTASGYFAALLTERLGEQNVYSVELDPALAELAESNLHAAGYMPQLRCGDGEEGWPGAAPFDRLIATCALRHIPQAFVEQVRPGGIIVAPIARDFWSGALVQLAVQDDGTASGPFRGGASYMAMRSHRLGAGTPVDSSTARSRKAGPDPAGMLTLGFALYAGARLPGVSMWHSEKPGHVQVWASRRDGSAATAATGEDVWQYGTANLWEEIEQVLLEYSALGSPGTEDFGLTVDSDGQHVWLREPRSRVQPTA</sequence>
<evidence type="ECO:0000256" key="1">
    <source>
        <dbReference type="ARBA" id="ARBA00004496"/>
    </source>
</evidence>
<evidence type="ECO:0000256" key="4">
    <source>
        <dbReference type="ARBA" id="ARBA00013346"/>
    </source>
</evidence>
<evidence type="ECO:0000256" key="5">
    <source>
        <dbReference type="ARBA" id="ARBA00022490"/>
    </source>
</evidence>
<dbReference type="EC" id="2.1.1.77" evidence="3"/>
<protein>
    <recommendedName>
        <fullName evidence="4">Protein-L-isoaspartate O-methyltransferase</fullName>
        <ecNumber evidence="3">2.1.1.77</ecNumber>
    </recommendedName>
    <alternativeName>
        <fullName evidence="11">L-isoaspartyl protein carboxyl methyltransferase</fullName>
    </alternativeName>
    <alternativeName>
        <fullName evidence="9">Protein L-isoaspartyl methyltransferase</fullName>
    </alternativeName>
    <alternativeName>
        <fullName evidence="10">Protein-beta-aspartate methyltransferase</fullName>
    </alternativeName>
</protein>
<keyword evidence="5" id="KW-0963">Cytoplasm</keyword>
<comment type="similarity">
    <text evidence="2">Belongs to the methyltransferase superfamily. L-isoaspartyl/D-aspartyl protein methyltransferase family.</text>
</comment>
<evidence type="ECO:0000256" key="10">
    <source>
        <dbReference type="ARBA" id="ARBA00031323"/>
    </source>
</evidence>
<dbReference type="InterPro" id="IPR029063">
    <property type="entry name" value="SAM-dependent_MTases_sf"/>
</dbReference>
<dbReference type="Pfam" id="PF01135">
    <property type="entry name" value="PCMT"/>
    <property type="match status" value="1"/>
</dbReference>
<proteinExistence type="inferred from homology"/>
<dbReference type="RefSeq" id="WP_381201704.1">
    <property type="nucleotide sequence ID" value="NZ_JBHSFE010000029.1"/>
</dbReference>
<keyword evidence="7" id="KW-0808">Transferase</keyword>
<gene>
    <name evidence="12" type="ORF">ACFO9E_30090</name>
</gene>
<accession>A0ABV9GHD7</accession>
<name>A0ABV9GHD7_9ACTN</name>
<evidence type="ECO:0000256" key="2">
    <source>
        <dbReference type="ARBA" id="ARBA00005369"/>
    </source>
</evidence>
<evidence type="ECO:0000256" key="11">
    <source>
        <dbReference type="ARBA" id="ARBA00031350"/>
    </source>
</evidence>
<dbReference type="EMBL" id="JBHSFE010000029">
    <property type="protein sequence ID" value="MFC4611994.1"/>
    <property type="molecule type" value="Genomic_DNA"/>
</dbReference>